<keyword evidence="2" id="KW-0614">Plasmid</keyword>
<dbReference type="Proteomes" id="UP000305673">
    <property type="component" value="Plasmid pPR12A201"/>
</dbReference>
<dbReference type="EMBL" id="CP054022">
    <property type="protein sequence ID" value="QKK20377.1"/>
    <property type="molecule type" value="Genomic_DNA"/>
</dbReference>
<feature type="compositionally biased region" description="Polar residues" evidence="1">
    <location>
        <begin position="142"/>
        <end position="159"/>
    </location>
</feature>
<gene>
    <name evidence="2" type="ORF">FFM53_028625</name>
</gene>
<name>A0ABX6PNW3_9HYPH</name>
<keyword evidence="3" id="KW-1185">Reference proteome</keyword>
<feature type="compositionally biased region" description="Basic and acidic residues" evidence="1">
    <location>
        <begin position="104"/>
        <end position="115"/>
    </location>
</feature>
<organism evidence="2 3">
    <name type="scientific">Rhizobium indicum</name>
    <dbReference type="NCBI Taxonomy" id="2583231"/>
    <lineage>
        <taxon>Bacteria</taxon>
        <taxon>Pseudomonadati</taxon>
        <taxon>Pseudomonadota</taxon>
        <taxon>Alphaproteobacteria</taxon>
        <taxon>Hyphomicrobiales</taxon>
        <taxon>Rhizobiaceae</taxon>
        <taxon>Rhizobium/Agrobacterium group</taxon>
        <taxon>Rhizobium</taxon>
    </lineage>
</organism>
<dbReference type="RefSeq" id="WP_138331105.1">
    <property type="nucleotide sequence ID" value="NZ_CP054022.1"/>
</dbReference>
<evidence type="ECO:0000256" key="1">
    <source>
        <dbReference type="SAM" id="MobiDB-lite"/>
    </source>
</evidence>
<reference evidence="2 3" key="1">
    <citation type="submission" date="2020-05" db="EMBL/GenBank/DDBJ databases">
        <title>Genome sequences of pea root nodulating Rhizobium spp.</title>
        <authorList>
            <person name="Rahi P."/>
        </authorList>
    </citation>
    <scope>NUCLEOTIDE SEQUENCE [LARGE SCALE GENOMIC DNA]</scope>
    <source>
        <strain evidence="3">JKLM 12A2</strain>
        <plasmid evidence="2 3">pPR12A201</plasmid>
    </source>
</reference>
<accession>A0ABX6PNW3</accession>
<geneLocation type="plasmid" evidence="2 3">
    <name>pPR12A201</name>
</geneLocation>
<sequence>MKSPWKFLAQLTSRRRPVEARESGVGADTEASESGAGQTSALSSDSTEASGRRDHDENATVDLVARTTSNEADGDPGVARAVSPPVDVEEVQTPADHAVSRSGTDAHRFAPEGKTSKMSPRTPPSGRQGRAKKTRTDRGSESTDVANSDQGAQSSSSRESFFDEVASVDEEIRQLRGQLAQKLHLQNVQLEKMLERFDRS</sequence>
<feature type="compositionally biased region" description="Polar residues" evidence="1">
    <location>
        <begin position="35"/>
        <end position="49"/>
    </location>
</feature>
<feature type="region of interest" description="Disordered" evidence="1">
    <location>
        <begin position="1"/>
        <end position="162"/>
    </location>
</feature>
<evidence type="ECO:0000313" key="2">
    <source>
        <dbReference type="EMBL" id="QKK20377.1"/>
    </source>
</evidence>
<protein>
    <submittedName>
        <fullName evidence="2">Uncharacterized protein</fullName>
    </submittedName>
</protein>
<proteinExistence type="predicted"/>
<evidence type="ECO:0000313" key="3">
    <source>
        <dbReference type="Proteomes" id="UP000305673"/>
    </source>
</evidence>